<dbReference type="AlphaFoldDB" id="A0AAP0NEB2"/>
<feature type="compositionally biased region" description="Basic and acidic residues" evidence="1">
    <location>
        <begin position="98"/>
        <end position="108"/>
    </location>
</feature>
<sequence length="117" mass="12631">MSMPQDQQQPPPVTMTQGSYSTHSGHGSIGPLIAVLAVIIILGMLAVVIGRLCSGSWRLMDHGQFDIETWVEHKCSTCIDGRINPPLPSTNIAGSIKTHQEIKQERSIQDPPGTCKG</sequence>
<reference evidence="3 4" key="1">
    <citation type="journal article" date="2024" name="Plant J.">
        <title>Genome sequences and population genomics reveal climatic adaptation and genomic divergence between two closely related sweetgum species.</title>
        <authorList>
            <person name="Xu W.Q."/>
            <person name="Ren C.Q."/>
            <person name="Zhang X.Y."/>
            <person name="Comes H.P."/>
            <person name="Liu X.H."/>
            <person name="Li Y.G."/>
            <person name="Kettle C.J."/>
            <person name="Jalonen R."/>
            <person name="Gaisberger H."/>
            <person name="Ma Y.Z."/>
            <person name="Qiu Y.X."/>
        </authorList>
    </citation>
    <scope>NUCLEOTIDE SEQUENCE [LARGE SCALE GENOMIC DNA]</scope>
    <source>
        <strain evidence="3">Hangzhou</strain>
    </source>
</reference>
<keyword evidence="2" id="KW-0812">Transmembrane</keyword>
<dbReference type="Proteomes" id="UP001415857">
    <property type="component" value="Unassembled WGS sequence"/>
</dbReference>
<evidence type="ECO:0000313" key="4">
    <source>
        <dbReference type="Proteomes" id="UP001415857"/>
    </source>
</evidence>
<name>A0AAP0NEB2_LIQFO</name>
<protein>
    <submittedName>
        <fullName evidence="3">Uncharacterized protein</fullName>
    </submittedName>
</protein>
<accession>A0AAP0NEB2</accession>
<organism evidence="3 4">
    <name type="scientific">Liquidambar formosana</name>
    <name type="common">Formosan gum</name>
    <dbReference type="NCBI Taxonomy" id="63359"/>
    <lineage>
        <taxon>Eukaryota</taxon>
        <taxon>Viridiplantae</taxon>
        <taxon>Streptophyta</taxon>
        <taxon>Embryophyta</taxon>
        <taxon>Tracheophyta</taxon>
        <taxon>Spermatophyta</taxon>
        <taxon>Magnoliopsida</taxon>
        <taxon>eudicotyledons</taxon>
        <taxon>Gunneridae</taxon>
        <taxon>Pentapetalae</taxon>
        <taxon>Saxifragales</taxon>
        <taxon>Altingiaceae</taxon>
        <taxon>Liquidambar</taxon>
    </lineage>
</organism>
<evidence type="ECO:0000256" key="2">
    <source>
        <dbReference type="SAM" id="Phobius"/>
    </source>
</evidence>
<dbReference type="EMBL" id="JBBPBK010000014">
    <property type="protein sequence ID" value="KAK9271178.1"/>
    <property type="molecule type" value="Genomic_DNA"/>
</dbReference>
<keyword evidence="4" id="KW-1185">Reference proteome</keyword>
<evidence type="ECO:0000313" key="3">
    <source>
        <dbReference type="EMBL" id="KAK9271178.1"/>
    </source>
</evidence>
<proteinExistence type="predicted"/>
<dbReference type="PANTHER" id="PTHR33429">
    <property type="entry name" value="OS02G0708000 PROTEIN-RELATED"/>
    <property type="match status" value="1"/>
</dbReference>
<feature type="region of interest" description="Disordered" evidence="1">
    <location>
        <begin position="1"/>
        <end position="25"/>
    </location>
</feature>
<feature type="transmembrane region" description="Helical" evidence="2">
    <location>
        <begin position="29"/>
        <end position="50"/>
    </location>
</feature>
<gene>
    <name evidence="3" type="ORF">L1049_026767</name>
</gene>
<dbReference type="PANTHER" id="PTHR33429:SF24">
    <property type="entry name" value="EXPRESSED PROTEIN"/>
    <property type="match status" value="1"/>
</dbReference>
<keyword evidence="2" id="KW-0472">Membrane</keyword>
<feature type="compositionally biased region" description="Polar residues" evidence="1">
    <location>
        <begin position="14"/>
        <end position="25"/>
    </location>
</feature>
<keyword evidence="2" id="KW-1133">Transmembrane helix</keyword>
<comment type="caution">
    <text evidence="3">The sequence shown here is derived from an EMBL/GenBank/DDBJ whole genome shotgun (WGS) entry which is preliminary data.</text>
</comment>
<evidence type="ECO:0000256" key="1">
    <source>
        <dbReference type="SAM" id="MobiDB-lite"/>
    </source>
</evidence>
<feature type="region of interest" description="Disordered" evidence="1">
    <location>
        <begin position="98"/>
        <end position="117"/>
    </location>
</feature>